<name>Q97L79_CLOAB</name>
<dbReference type="InterPro" id="IPR027275">
    <property type="entry name" value="PRC-brl_dom"/>
</dbReference>
<dbReference type="DNASU" id="1116866"/>
<organism evidence="2 3">
    <name type="scientific">Clostridium acetobutylicum (strain ATCC 824 / DSM 792 / JCM 1419 / IAM 19013 / LMG 5710 / NBRC 13948 / NRRL B-527 / VKM B-1787 / 2291 / W)</name>
    <dbReference type="NCBI Taxonomy" id="272562"/>
    <lineage>
        <taxon>Bacteria</taxon>
        <taxon>Bacillati</taxon>
        <taxon>Bacillota</taxon>
        <taxon>Clostridia</taxon>
        <taxon>Eubacteriales</taxon>
        <taxon>Clostridiaceae</taxon>
        <taxon>Clostridium</taxon>
    </lineage>
</organism>
<dbReference type="KEGG" id="cac:CA_C0683"/>
<keyword evidence="3" id="KW-1185">Reference proteome</keyword>
<proteinExistence type="predicted"/>
<dbReference type="PIR" id="A96984">
    <property type="entry name" value="A96984"/>
</dbReference>
<dbReference type="AlphaFoldDB" id="Q97L79"/>
<evidence type="ECO:0000313" key="3">
    <source>
        <dbReference type="Proteomes" id="UP000000814"/>
    </source>
</evidence>
<evidence type="ECO:0000313" key="2">
    <source>
        <dbReference type="EMBL" id="AAK78660.1"/>
    </source>
</evidence>
<reference evidence="2 3" key="1">
    <citation type="journal article" date="2001" name="J. Bacteriol.">
        <title>Genome sequence and comparative analysis of the solvent-producing bacterium Clostridium acetobutylicum.</title>
        <authorList>
            <person name="Nolling J."/>
            <person name="Breton G."/>
            <person name="Omelchenko M.V."/>
            <person name="Makarova K.S."/>
            <person name="Zeng Q."/>
            <person name="Gibson R."/>
            <person name="Lee H.M."/>
            <person name="Dubois J."/>
            <person name="Qiu D."/>
            <person name="Hitti J."/>
            <person name="Wolf Y.I."/>
            <person name="Tatusov R.L."/>
            <person name="Sabathe F."/>
            <person name="Doucette-Stamm L."/>
            <person name="Soucaille P."/>
            <person name="Daly M.J."/>
            <person name="Bennett G.N."/>
            <person name="Koonin E.V."/>
            <person name="Smith D.R."/>
        </authorList>
    </citation>
    <scope>NUCLEOTIDE SEQUENCE [LARGE SCALE GENOMIC DNA]</scope>
    <source>
        <strain evidence="3">ATCC 824 / DSM 792 / JCM 1419 / LMG 5710 / VKM B-1787</strain>
    </source>
</reference>
<accession>Q97L79</accession>
<dbReference type="EMBL" id="AE001437">
    <property type="protein sequence ID" value="AAK78660.1"/>
    <property type="molecule type" value="Genomic_DNA"/>
</dbReference>
<protein>
    <recommendedName>
        <fullName evidence="1">PRC-barrel domain-containing protein</fullName>
    </recommendedName>
</protein>
<dbReference type="Proteomes" id="UP000000814">
    <property type="component" value="Chromosome"/>
</dbReference>
<sequence>MQKLLNNFFLSEVLYRKVYDEYGEYVGKLWDIYVTADESYPRAIGYKIKKGGEYINYEFKSIHFYREDESRKIYMQVKAVKDTIMRKYSYLLSKNLLDKQIVDINGKKLVRVNDLRMAKMVGELKVIRS</sequence>
<evidence type="ECO:0000259" key="1">
    <source>
        <dbReference type="Pfam" id="PF05239"/>
    </source>
</evidence>
<gene>
    <name evidence="2" type="ordered locus">CA_C0683</name>
</gene>
<feature type="domain" description="PRC-barrel" evidence="1">
    <location>
        <begin position="7"/>
        <end position="82"/>
    </location>
</feature>
<dbReference type="HOGENOM" id="CLU_1944946_0_0_9"/>
<dbReference type="STRING" id="272562.CA_C0683"/>
<dbReference type="Pfam" id="PF05239">
    <property type="entry name" value="PRC"/>
    <property type="match status" value="1"/>
</dbReference>
<dbReference type="eggNOG" id="COG2239">
    <property type="taxonomic scope" value="Bacteria"/>
</dbReference>